<organism evidence="9 10">
    <name type="scientific">Demequina capsici</name>
    <dbReference type="NCBI Taxonomy" id="3075620"/>
    <lineage>
        <taxon>Bacteria</taxon>
        <taxon>Bacillati</taxon>
        <taxon>Actinomycetota</taxon>
        <taxon>Actinomycetes</taxon>
        <taxon>Micrococcales</taxon>
        <taxon>Demequinaceae</taxon>
        <taxon>Demequina</taxon>
    </lineage>
</organism>
<gene>
    <name evidence="9" type="ORF">RN606_14360</name>
</gene>
<evidence type="ECO:0000313" key="9">
    <source>
        <dbReference type="EMBL" id="WNM24522.1"/>
    </source>
</evidence>
<evidence type="ECO:0000256" key="1">
    <source>
        <dbReference type="ARBA" id="ARBA00004141"/>
    </source>
</evidence>
<evidence type="ECO:0000259" key="8">
    <source>
        <dbReference type="Pfam" id="PF01694"/>
    </source>
</evidence>
<keyword evidence="6 7" id="KW-0472">Membrane</keyword>
<name>A0AA96J6S4_9MICO</name>
<evidence type="ECO:0000256" key="6">
    <source>
        <dbReference type="ARBA" id="ARBA00023136"/>
    </source>
</evidence>
<keyword evidence="9" id="KW-0645">Protease</keyword>
<sequence length="260" mass="27852">MSVQGGGTAMEPVCPRHPDRVSYVSCQRCGRPTCPECQTPAPVGVICVDCARQARQQARPVVNRLGFTSAFGKPVVTYAIIGLNVAAYLYGTLVLGSSAWAAKWGMIPGLNGELGGAGEEWYRWITSGFLHFSIFHIGMNMLVLFQFGSQLEPILGRARFAALYILALLGGSFGVELLASSGVHGGASGAIFGLFTAYAVVLYKLKLDYRSVLTTAVLWLALGFIVPGISWEAHAGGAVTGAVVMLAMLHWVDNRQRARR</sequence>
<dbReference type="EMBL" id="CP134879">
    <property type="protein sequence ID" value="WNM24522.1"/>
    <property type="molecule type" value="Genomic_DNA"/>
</dbReference>
<dbReference type="Proteomes" id="UP001304125">
    <property type="component" value="Chromosome"/>
</dbReference>
<feature type="transmembrane region" description="Helical" evidence="7">
    <location>
        <begin position="160"/>
        <end position="179"/>
    </location>
</feature>
<reference evidence="9 10" key="1">
    <citation type="submission" date="2023-09" db="EMBL/GenBank/DDBJ databases">
        <title>Demequina sp. a novel bacteria isolated from Capsicum annuum.</title>
        <authorList>
            <person name="Humaira Z."/>
            <person name="Lee J."/>
            <person name="Cho D."/>
        </authorList>
    </citation>
    <scope>NUCLEOTIDE SEQUENCE [LARGE SCALE GENOMIC DNA]</scope>
    <source>
        <strain evidence="9 10">OYTSA14</strain>
    </source>
</reference>
<dbReference type="InterPro" id="IPR050925">
    <property type="entry name" value="Rhomboid_protease_S54"/>
</dbReference>
<comment type="similarity">
    <text evidence="2">Belongs to the peptidase S54 family.</text>
</comment>
<dbReference type="AlphaFoldDB" id="A0AA96J6S4"/>
<comment type="subcellular location">
    <subcellularLocation>
        <location evidence="1">Membrane</location>
        <topology evidence="1">Multi-pass membrane protein</topology>
    </subcellularLocation>
</comment>
<evidence type="ECO:0000313" key="10">
    <source>
        <dbReference type="Proteomes" id="UP001304125"/>
    </source>
</evidence>
<dbReference type="GO" id="GO:0004252">
    <property type="term" value="F:serine-type endopeptidase activity"/>
    <property type="evidence" value="ECO:0007669"/>
    <property type="project" value="InterPro"/>
</dbReference>
<feature type="transmembrane region" description="Helical" evidence="7">
    <location>
        <begin position="75"/>
        <end position="101"/>
    </location>
</feature>
<dbReference type="RefSeq" id="WP_313498388.1">
    <property type="nucleotide sequence ID" value="NZ_CP134879.1"/>
</dbReference>
<evidence type="ECO:0000256" key="3">
    <source>
        <dbReference type="ARBA" id="ARBA00022692"/>
    </source>
</evidence>
<keyword evidence="10" id="KW-1185">Reference proteome</keyword>
<dbReference type="Pfam" id="PF01694">
    <property type="entry name" value="Rhomboid"/>
    <property type="match status" value="1"/>
</dbReference>
<feature type="transmembrane region" description="Helical" evidence="7">
    <location>
        <begin position="235"/>
        <end position="252"/>
    </location>
</feature>
<keyword evidence="3 7" id="KW-0812">Transmembrane</keyword>
<dbReference type="PANTHER" id="PTHR43731:SF14">
    <property type="entry name" value="PRESENILIN-ASSOCIATED RHOMBOID-LIKE PROTEIN, MITOCHONDRIAL"/>
    <property type="match status" value="1"/>
</dbReference>
<dbReference type="InterPro" id="IPR022764">
    <property type="entry name" value="Peptidase_S54_rhomboid_dom"/>
</dbReference>
<feature type="transmembrane region" description="Helical" evidence="7">
    <location>
        <begin position="121"/>
        <end position="148"/>
    </location>
</feature>
<keyword evidence="4 9" id="KW-0378">Hydrolase</keyword>
<dbReference type="GO" id="GO:0016020">
    <property type="term" value="C:membrane"/>
    <property type="evidence" value="ECO:0007669"/>
    <property type="project" value="UniProtKB-SubCell"/>
</dbReference>
<evidence type="ECO:0000256" key="2">
    <source>
        <dbReference type="ARBA" id="ARBA00009045"/>
    </source>
</evidence>
<feature type="transmembrane region" description="Helical" evidence="7">
    <location>
        <begin position="185"/>
        <end position="205"/>
    </location>
</feature>
<protein>
    <submittedName>
        <fullName evidence="9">Rhomboid family intramembrane serine protease</fullName>
        <ecNumber evidence="9">3.4.21.105</ecNumber>
    </submittedName>
</protein>
<dbReference type="InterPro" id="IPR035952">
    <property type="entry name" value="Rhomboid-like_sf"/>
</dbReference>
<feature type="transmembrane region" description="Helical" evidence="7">
    <location>
        <begin position="212"/>
        <end position="229"/>
    </location>
</feature>
<evidence type="ECO:0000256" key="7">
    <source>
        <dbReference type="SAM" id="Phobius"/>
    </source>
</evidence>
<dbReference type="GO" id="GO:0006508">
    <property type="term" value="P:proteolysis"/>
    <property type="evidence" value="ECO:0007669"/>
    <property type="project" value="UniProtKB-KW"/>
</dbReference>
<feature type="domain" description="Peptidase S54 rhomboid" evidence="8">
    <location>
        <begin position="119"/>
        <end position="249"/>
    </location>
</feature>
<evidence type="ECO:0000256" key="5">
    <source>
        <dbReference type="ARBA" id="ARBA00022989"/>
    </source>
</evidence>
<accession>A0AA96J6S4</accession>
<dbReference type="Gene3D" id="1.20.1540.10">
    <property type="entry name" value="Rhomboid-like"/>
    <property type="match status" value="1"/>
</dbReference>
<dbReference type="CDD" id="cd19756">
    <property type="entry name" value="Bbox2"/>
    <property type="match status" value="1"/>
</dbReference>
<dbReference type="EC" id="3.4.21.105" evidence="9"/>
<evidence type="ECO:0000256" key="4">
    <source>
        <dbReference type="ARBA" id="ARBA00022801"/>
    </source>
</evidence>
<dbReference type="PANTHER" id="PTHR43731">
    <property type="entry name" value="RHOMBOID PROTEASE"/>
    <property type="match status" value="1"/>
</dbReference>
<proteinExistence type="inferred from homology"/>
<dbReference type="SUPFAM" id="SSF144091">
    <property type="entry name" value="Rhomboid-like"/>
    <property type="match status" value="1"/>
</dbReference>
<keyword evidence="5 7" id="KW-1133">Transmembrane helix</keyword>